<name>A0A0B5QRM1_CLOBE</name>
<reference evidence="4" key="1">
    <citation type="submission" date="2014-12" db="EMBL/GenBank/DDBJ databases">
        <title>Genome sequence of Clostridium beijerinckii strain 59B.</title>
        <authorList>
            <person name="Little G.T."/>
            <person name="Minton N.P."/>
        </authorList>
    </citation>
    <scope>NUCLEOTIDE SEQUENCE [LARGE SCALE GENOMIC DNA]</scope>
    <source>
        <strain evidence="4">59B</strain>
    </source>
</reference>
<evidence type="ECO:0000313" key="3">
    <source>
        <dbReference type="EMBL" id="AJH00703.1"/>
    </source>
</evidence>
<keyword evidence="1" id="KW-0732">Signal</keyword>
<dbReference type="InterPro" id="IPR048309">
    <property type="entry name" value="GxGYxYP_N_3rd"/>
</dbReference>
<proteinExistence type="predicted"/>
<dbReference type="InterPro" id="IPR032626">
    <property type="entry name" value="GxGYxYP_N_1st"/>
</dbReference>
<dbReference type="InterPro" id="IPR038410">
    <property type="entry name" value="GxGYxYP_C_sf"/>
</dbReference>
<gene>
    <name evidence="3" type="ORF">LF65_04161</name>
</gene>
<evidence type="ECO:0000256" key="1">
    <source>
        <dbReference type="SAM" id="SignalP"/>
    </source>
</evidence>
<feature type="signal peptide" evidence="1">
    <location>
        <begin position="1"/>
        <end position="22"/>
    </location>
</feature>
<dbReference type="PROSITE" id="PS50056">
    <property type="entry name" value="TYR_PHOSPHATASE_2"/>
    <property type="match status" value="1"/>
</dbReference>
<evidence type="ECO:0000259" key="2">
    <source>
        <dbReference type="PROSITE" id="PS50056"/>
    </source>
</evidence>
<sequence>MKKNFKKITILMLLIVSIFSFAVNNNAIAQVPSDKDNGVHLILDSVNYNNVLPKHFRKTTDLAVVKDNKDLDLKGLDKLNISGSQQFSGNNIDLLIKAIDTSLPMTVIDLRQECHGFINGFSVSWADAKNNANVGLTRDQVIAKEKEDLKSIKLNEPITFYNNSKQTMDVKTVQSEEELTKSKNLGYERVTVRDGGIPTDDMVDYFMEFIKNKPKDSWLHFHCKEGIGRTSTFMIMYDMINNYKDVNADGIIKRQLALANFEDTTLKSFYNNERMGFLNKFYDYCKANGDSFDTKWSEWNSKASSIDETDKSNAIQVSNVNSVYMKNNIIPKSLYAIFLDSMTPGERTMITSLQGLVNNHCSFQIYTLNSSQPDYKIWLEDLKSNHNVPYEMISDPWELIKIYKDYIKGYVLYNGETKDPSINNACSLAGLKNAIVIDETLEPKIKEFGIENKGDCRNTDENWAYDNLWNKGLNHSMVIELSPDRIDALRDYAIMTKSLIFYEGSVDKTALRDKVFSSMDNNATCFGWGPDEFINVSTASKHGVSMVAADWSYNLTTLSAFKEPHINKNSSLKVPKEENVHYVTFIMSDGDNQQWNLGTNYGSHKWFGYENRDKLSLGWSMTPALYYLSPTVFDLYYKSLSNENPRNNFIVAPSGNGYIYPSKFPRNKLSSYVDLLNIYMKRVNENYVSIIDDSAFHDVELWNEFTKKSNIKGLFYLDYHRHDNYKGEILWSNNKPLVSCRDLLWNSLEDEEELVKKINDRVSLGQTNIHDPEAYTFVYVHVWTKETSNVEKVTNMLKENKSVRVVPPETFMELISKNIKH</sequence>
<dbReference type="EMBL" id="CP010086">
    <property type="protein sequence ID" value="AJH00703.1"/>
    <property type="molecule type" value="Genomic_DNA"/>
</dbReference>
<dbReference type="OrthoDB" id="3799094at2"/>
<dbReference type="InterPro" id="IPR025832">
    <property type="entry name" value="GxGYxYP_C"/>
</dbReference>
<dbReference type="SMART" id="SM01301">
    <property type="entry name" value="PTPlike_phytase"/>
    <property type="match status" value="1"/>
</dbReference>
<dbReference type="Proteomes" id="UP000031866">
    <property type="component" value="Chromosome"/>
</dbReference>
<dbReference type="KEGG" id="cbei:LF65_04161"/>
<dbReference type="PANTHER" id="PTHR37321">
    <property type="entry name" value="EXPORTED PROTEIN-RELATED"/>
    <property type="match status" value="1"/>
</dbReference>
<dbReference type="RefSeq" id="WP_041898623.1">
    <property type="nucleotide sequence ID" value="NZ_CP010086.2"/>
</dbReference>
<protein>
    <recommendedName>
        <fullName evidence="2">Tyrosine specific protein phosphatases domain-containing protein</fullName>
    </recommendedName>
</protein>
<dbReference type="Pfam" id="PF14323">
    <property type="entry name" value="GxGYxYP_C"/>
    <property type="match status" value="1"/>
</dbReference>
<dbReference type="Gene3D" id="3.20.20.490">
    <property type="entry name" value="GxGYxYP glycoside hydrolase, C-terminal domain"/>
    <property type="match status" value="1"/>
</dbReference>
<dbReference type="InterPro" id="IPR000387">
    <property type="entry name" value="Tyr_Pase_dom"/>
</dbReference>
<dbReference type="InterPro" id="IPR016130">
    <property type="entry name" value="Tyr_Pase_AS"/>
</dbReference>
<dbReference type="PANTHER" id="PTHR37321:SF1">
    <property type="entry name" value="EXPORTED PROTEIN"/>
    <property type="match status" value="1"/>
</dbReference>
<organism evidence="3 4">
    <name type="scientific">Clostridium beijerinckii</name>
    <name type="common">Clostridium MP</name>
    <dbReference type="NCBI Taxonomy" id="1520"/>
    <lineage>
        <taxon>Bacteria</taxon>
        <taxon>Bacillati</taxon>
        <taxon>Bacillota</taxon>
        <taxon>Clostridia</taxon>
        <taxon>Eubacteriales</taxon>
        <taxon>Clostridiaceae</taxon>
        <taxon>Clostridium</taxon>
    </lineage>
</organism>
<dbReference type="Pfam" id="PF20958">
    <property type="entry name" value="GxGYxYP_N_3rd"/>
    <property type="match status" value="1"/>
</dbReference>
<dbReference type="PROSITE" id="PS00383">
    <property type="entry name" value="TYR_PHOSPHATASE_1"/>
    <property type="match status" value="1"/>
</dbReference>
<accession>A0A0B5QRM1</accession>
<dbReference type="AlphaFoldDB" id="A0A0B5QRM1"/>
<feature type="chain" id="PRO_5039714276" description="Tyrosine specific protein phosphatases domain-containing protein" evidence="1">
    <location>
        <begin position="23"/>
        <end position="821"/>
    </location>
</feature>
<dbReference type="Gene3D" id="3.30.70.1690">
    <property type="match status" value="1"/>
</dbReference>
<dbReference type="SUPFAM" id="SSF52799">
    <property type="entry name" value="(Phosphotyrosine protein) phosphatases II"/>
    <property type="match status" value="1"/>
</dbReference>
<dbReference type="Gene3D" id="3.90.190.10">
    <property type="entry name" value="Protein tyrosine phosphatase superfamily"/>
    <property type="match status" value="1"/>
</dbReference>
<evidence type="ECO:0000313" key="4">
    <source>
        <dbReference type="Proteomes" id="UP000031866"/>
    </source>
</evidence>
<dbReference type="Pfam" id="PF16216">
    <property type="entry name" value="GxGYxYP_N"/>
    <property type="match status" value="1"/>
</dbReference>
<dbReference type="STRING" id="1520.LF65_04161"/>
<dbReference type="InterPro" id="IPR029021">
    <property type="entry name" value="Prot-tyrosine_phosphatase-like"/>
</dbReference>
<dbReference type="Pfam" id="PF14566">
    <property type="entry name" value="PTPlike_phytase"/>
    <property type="match status" value="1"/>
</dbReference>
<dbReference type="InterPro" id="IPR048310">
    <property type="entry name" value="GxGYxYP_N_2nd"/>
</dbReference>
<feature type="domain" description="Tyrosine specific protein phosphatases" evidence="2">
    <location>
        <begin position="204"/>
        <end position="253"/>
    </location>
</feature>
<dbReference type="Pfam" id="PF20957">
    <property type="entry name" value="GxGYxYP_N_2nd"/>
    <property type="match status" value="1"/>
</dbReference>